<sequence>MDANIIASCPLFNKDEEEKLFQFLHLCINEICTGIQATHSQISNMKWTEEEFTNTQKLLVALLSNPSCLYCQPDKMPHAYHKFPQHVQEAILECLTMRKVQLTNALILKCSSKCGPTMTSFDWRLKYVMGSSKMASIREPLLQLDLNFGEEKNEKLQLELTKDELDKMISTLETIAV</sequence>
<gene>
    <name evidence="1" type="ORF">QAD02_000913</name>
</gene>
<evidence type="ECO:0000313" key="2">
    <source>
        <dbReference type="Proteomes" id="UP001239111"/>
    </source>
</evidence>
<dbReference type="EMBL" id="CM056743">
    <property type="protein sequence ID" value="KAJ8669654.1"/>
    <property type="molecule type" value="Genomic_DNA"/>
</dbReference>
<protein>
    <submittedName>
        <fullName evidence="1">Uncharacterized protein</fullName>
    </submittedName>
</protein>
<comment type="caution">
    <text evidence="1">The sequence shown here is derived from an EMBL/GenBank/DDBJ whole genome shotgun (WGS) entry which is preliminary data.</text>
</comment>
<reference evidence="1" key="1">
    <citation type="submission" date="2023-04" db="EMBL/GenBank/DDBJ databases">
        <title>A chromosome-level genome assembly of the parasitoid wasp Eretmocerus hayati.</title>
        <authorList>
            <person name="Zhong Y."/>
            <person name="Liu S."/>
            <person name="Liu Y."/>
        </authorList>
    </citation>
    <scope>NUCLEOTIDE SEQUENCE</scope>
    <source>
        <strain evidence="1">ZJU_SS_LIU_2023</strain>
    </source>
</reference>
<name>A0ACC2NEI7_9HYME</name>
<keyword evidence="2" id="KW-1185">Reference proteome</keyword>
<evidence type="ECO:0000313" key="1">
    <source>
        <dbReference type="EMBL" id="KAJ8669654.1"/>
    </source>
</evidence>
<organism evidence="1 2">
    <name type="scientific">Eretmocerus hayati</name>
    <dbReference type="NCBI Taxonomy" id="131215"/>
    <lineage>
        <taxon>Eukaryota</taxon>
        <taxon>Metazoa</taxon>
        <taxon>Ecdysozoa</taxon>
        <taxon>Arthropoda</taxon>
        <taxon>Hexapoda</taxon>
        <taxon>Insecta</taxon>
        <taxon>Pterygota</taxon>
        <taxon>Neoptera</taxon>
        <taxon>Endopterygota</taxon>
        <taxon>Hymenoptera</taxon>
        <taxon>Apocrita</taxon>
        <taxon>Proctotrupomorpha</taxon>
        <taxon>Chalcidoidea</taxon>
        <taxon>Aphelinidae</taxon>
        <taxon>Aphelininae</taxon>
        <taxon>Eretmocerus</taxon>
    </lineage>
</organism>
<dbReference type="Proteomes" id="UP001239111">
    <property type="component" value="Chromosome 3"/>
</dbReference>
<proteinExistence type="predicted"/>
<accession>A0ACC2NEI7</accession>